<evidence type="ECO:0000313" key="1">
    <source>
        <dbReference type="EMBL" id="ROO01842.1"/>
    </source>
</evidence>
<comment type="caution">
    <text evidence="1">The sequence shown here is derived from an EMBL/GenBank/DDBJ whole genome shotgun (WGS) entry which is preliminary data.</text>
</comment>
<sequence>MNSIDFKRYNVGSIIRPADNSGALKQQIGFLVKAVDALDIKFSDCENDPLRLAKGYVDDRIPIETCKAEAAVWWAKIDEKGAIRGFQDRDVLLARLAICLLSNDEDDVSVMGDNLSWFFEVLGFLKVDMTMPMRMMIEYFEFK</sequence>
<name>A0A423NU76_PSEFL</name>
<accession>A0A423NU76</accession>
<proteinExistence type="predicted"/>
<dbReference type="Proteomes" id="UP000283619">
    <property type="component" value="Unassembled WGS sequence"/>
</dbReference>
<reference evidence="1 2" key="1">
    <citation type="submission" date="2016-10" db="EMBL/GenBank/DDBJ databases">
        <title>Comparative genome analysis of multiple Pseudomonas spp. focuses on biocontrol and plant growth promoting traits.</title>
        <authorList>
            <person name="Tao X.-Y."/>
            <person name="Taylor C.G."/>
        </authorList>
    </citation>
    <scope>NUCLEOTIDE SEQUENCE [LARGE SCALE GENOMIC DNA]</scope>
    <source>
        <strain evidence="1 2">36G2</strain>
    </source>
</reference>
<organism evidence="1 2">
    <name type="scientific">Pseudomonas fluorescens</name>
    <dbReference type="NCBI Taxonomy" id="294"/>
    <lineage>
        <taxon>Bacteria</taxon>
        <taxon>Pseudomonadati</taxon>
        <taxon>Pseudomonadota</taxon>
        <taxon>Gammaproteobacteria</taxon>
        <taxon>Pseudomonadales</taxon>
        <taxon>Pseudomonadaceae</taxon>
        <taxon>Pseudomonas</taxon>
    </lineage>
</organism>
<protein>
    <submittedName>
        <fullName evidence="1">Uncharacterized protein</fullName>
    </submittedName>
</protein>
<gene>
    <name evidence="1" type="ORF">BK673_28420</name>
</gene>
<dbReference type="RefSeq" id="WP_077572601.1">
    <property type="nucleotide sequence ID" value="NZ_JARZGB010000024.1"/>
</dbReference>
<evidence type="ECO:0000313" key="2">
    <source>
        <dbReference type="Proteomes" id="UP000283619"/>
    </source>
</evidence>
<dbReference type="AlphaFoldDB" id="A0A423NU76"/>
<dbReference type="EMBL" id="MOBZ01000025">
    <property type="protein sequence ID" value="ROO01842.1"/>
    <property type="molecule type" value="Genomic_DNA"/>
</dbReference>